<comment type="caution">
    <text evidence="2">The sequence shown here is derived from an EMBL/GenBank/DDBJ whole genome shotgun (WGS) entry which is preliminary data.</text>
</comment>
<dbReference type="SUPFAM" id="SSF54593">
    <property type="entry name" value="Glyoxalase/Bleomycin resistance protein/Dihydroxybiphenyl dioxygenase"/>
    <property type="match status" value="1"/>
</dbReference>
<evidence type="ECO:0000313" key="3">
    <source>
        <dbReference type="Proteomes" id="UP001521150"/>
    </source>
</evidence>
<reference evidence="2 3" key="1">
    <citation type="submission" date="2021-12" db="EMBL/GenBank/DDBJ databases">
        <title>Genome sequence of Kibdelosporangium philippinense ATCC 49844.</title>
        <authorList>
            <person name="Fedorov E.A."/>
            <person name="Omeragic M."/>
            <person name="Shalygina K.F."/>
            <person name="Maclea K.S."/>
        </authorList>
    </citation>
    <scope>NUCLEOTIDE SEQUENCE [LARGE SCALE GENOMIC DNA]</scope>
    <source>
        <strain evidence="2 3">ATCC 49844</strain>
    </source>
</reference>
<proteinExistence type="predicted"/>
<dbReference type="PANTHER" id="PTHR40265">
    <property type="entry name" value="BLL2707 PROTEIN"/>
    <property type="match status" value="1"/>
</dbReference>
<organism evidence="2 3">
    <name type="scientific">Kibdelosporangium philippinense</name>
    <dbReference type="NCBI Taxonomy" id="211113"/>
    <lineage>
        <taxon>Bacteria</taxon>
        <taxon>Bacillati</taxon>
        <taxon>Actinomycetota</taxon>
        <taxon>Actinomycetes</taxon>
        <taxon>Pseudonocardiales</taxon>
        <taxon>Pseudonocardiaceae</taxon>
        <taxon>Kibdelosporangium</taxon>
    </lineage>
</organism>
<dbReference type="Pfam" id="PF13468">
    <property type="entry name" value="Glyoxalase_3"/>
    <property type="match status" value="1"/>
</dbReference>
<evidence type="ECO:0000259" key="1">
    <source>
        <dbReference type="Pfam" id="PF13468"/>
    </source>
</evidence>
<dbReference type="PANTHER" id="PTHR40265:SF1">
    <property type="entry name" value="GLYOXALASE-LIKE DOMAIN-CONTAINING PROTEIN"/>
    <property type="match status" value="1"/>
</dbReference>
<protein>
    <submittedName>
        <fullName evidence="2">VOC family protein</fullName>
    </submittedName>
</protein>
<dbReference type="Proteomes" id="UP001521150">
    <property type="component" value="Unassembled WGS sequence"/>
</dbReference>
<name>A0ABS8ZTS1_9PSEU</name>
<sequence>MALDHLVYATPDLTLDLGIELTEGGQHLGLGTRNKLADLGGGAYLEVLGPDPDQPKPEKPRPFGFDELTEPKLITWAVRPDNLDETVARAKAKGYDLGPITEMARERPDGVLLRWRLTPLVDAGVPFLIDWGASPHPTESLPPGTELVSFTITHPNPAEIREKLAILGEEATVEQGEAGFVAVLRTPNGEVVLR</sequence>
<evidence type="ECO:0000313" key="2">
    <source>
        <dbReference type="EMBL" id="MCE7009828.1"/>
    </source>
</evidence>
<dbReference type="InterPro" id="IPR025870">
    <property type="entry name" value="Glyoxalase-like_dom"/>
</dbReference>
<gene>
    <name evidence="2" type="ORF">LWC34_44515</name>
</gene>
<dbReference type="Gene3D" id="3.10.180.10">
    <property type="entry name" value="2,3-Dihydroxybiphenyl 1,2-Dioxygenase, domain 1"/>
    <property type="match status" value="1"/>
</dbReference>
<dbReference type="EMBL" id="JAJVCN010000004">
    <property type="protein sequence ID" value="MCE7009828.1"/>
    <property type="molecule type" value="Genomic_DNA"/>
</dbReference>
<dbReference type="InterPro" id="IPR029068">
    <property type="entry name" value="Glyas_Bleomycin-R_OHBP_Dase"/>
</dbReference>
<keyword evidence="3" id="KW-1185">Reference proteome</keyword>
<feature type="domain" description="Glyoxalase-like" evidence="1">
    <location>
        <begin position="3"/>
        <end position="165"/>
    </location>
</feature>
<accession>A0ABS8ZTS1</accession>
<dbReference type="RefSeq" id="WP_233731337.1">
    <property type="nucleotide sequence ID" value="NZ_JAJVCN010000004.1"/>
</dbReference>